<dbReference type="Proteomes" id="UP000821865">
    <property type="component" value="Chromosome 2"/>
</dbReference>
<evidence type="ECO:0000313" key="2">
    <source>
        <dbReference type="Proteomes" id="UP000821865"/>
    </source>
</evidence>
<gene>
    <name evidence="1" type="ORF">HPB49_013187</name>
</gene>
<sequence length="426" mass="46278">MSIQGHRIRFDYRGIRKVCSRCGAEGDLGNTCETPRCERCEVCGHESAKCTSPCHRCAGNHVTADCFLPRAYASAAADTNIPDSVEDNDGQPDQNKLPKDFLNDDRVTEVQPSLEEPRNSELSETSSHSESSDEDIALGRLKQDVLQSTQRTRQQIPQCAKASPPTSSPTSRVFRLDEGTAPSLSRHRHLVGWTGFAQGNGYHVPRTTDPSLKNPVSQVIDLLPRVEAMDTDKPEIKRTRENDTDSSGSQKDDQSELVMDEEEAEQAATPAKSGTEQGADKEARVSGLQTLAMTVSSVGEHQETATTNAVGVGPVLQDEGPTGESSDATSVSQTQQAASIKPAVDESALGNMDAETTPAKRRHDDVSAVSQEPRQRAILYLRRSQGLSFNFLIWWPAGPVRLTTAGYSTTVGPEYNMKEGLCLASY</sequence>
<keyword evidence="2" id="KW-1185">Reference proteome</keyword>
<name>A0ACB8DD51_DERSI</name>
<proteinExistence type="predicted"/>
<evidence type="ECO:0000313" key="1">
    <source>
        <dbReference type="EMBL" id="KAH7966027.1"/>
    </source>
</evidence>
<reference evidence="1" key="1">
    <citation type="submission" date="2020-05" db="EMBL/GenBank/DDBJ databases">
        <title>Large-scale comparative analyses of tick genomes elucidate their genetic diversity and vector capacities.</title>
        <authorList>
            <person name="Jia N."/>
            <person name="Wang J."/>
            <person name="Shi W."/>
            <person name="Du L."/>
            <person name="Sun Y."/>
            <person name="Zhan W."/>
            <person name="Jiang J."/>
            <person name="Wang Q."/>
            <person name="Zhang B."/>
            <person name="Ji P."/>
            <person name="Sakyi L.B."/>
            <person name="Cui X."/>
            <person name="Yuan T."/>
            <person name="Jiang B."/>
            <person name="Yang W."/>
            <person name="Lam T.T.-Y."/>
            <person name="Chang Q."/>
            <person name="Ding S."/>
            <person name="Wang X."/>
            <person name="Zhu J."/>
            <person name="Ruan X."/>
            <person name="Zhao L."/>
            <person name="Wei J."/>
            <person name="Que T."/>
            <person name="Du C."/>
            <person name="Cheng J."/>
            <person name="Dai P."/>
            <person name="Han X."/>
            <person name="Huang E."/>
            <person name="Gao Y."/>
            <person name="Liu J."/>
            <person name="Shao H."/>
            <person name="Ye R."/>
            <person name="Li L."/>
            <person name="Wei W."/>
            <person name="Wang X."/>
            <person name="Wang C."/>
            <person name="Yang T."/>
            <person name="Huo Q."/>
            <person name="Li W."/>
            <person name="Guo W."/>
            <person name="Chen H."/>
            <person name="Zhou L."/>
            <person name="Ni X."/>
            <person name="Tian J."/>
            <person name="Zhou Y."/>
            <person name="Sheng Y."/>
            <person name="Liu T."/>
            <person name="Pan Y."/>
            <person name="Xia L."/>
            <person name="Li J."/>
            <person name="Zhao F."/>
            <person name="Cao W."/>
        </authorList>
    </citation>
    <scope>NUCLEOTIDE SEQUENCE</scope>
    <source>
        <strain evidence="1">Dsil-2018</strain>
    </source>
</reference>
<comment type="caution">
    <text evidence="1">The sequence shown here is derived from an EMBL/GenBank/DDBJ whole genome shotgun (WGS) entry which is preliminary data.</text>
</comment>
<accession>A0ACB8DD51</accession>
<dbReference type="EMBL" id="CM023471">
    <property type="protein sequence ID" value="KAH7966027.1"/>
    <property type="molecule type" value="Genomic_DNA"/>
</dbReference>
<organism evidence="1 2">
    <name type="scientific">Dermacentor silvarum</name>
    <name type="common">Tick</name>
    <dbReference type="NCBI Taxonomy" id="543639"/>
    <lineage>
        <taxon>Eukaryota</taxon>
        <taxon>Metazoa</taxon>
        <taxon>Ecdysozoa</taxon>
        <taxon>Arthropoda</taxon>
        <taxon>Chelicerata</taxon>
        <taxon>Arachnida</taxon>
        <taxon>Acari</taxon>
        <taxon>Parasitiformes</taxon>
        <taxon>Ixodida</taxon>
        <taxon>Ixodoidea</taxon>
        <taxon>Ixodidae</taxon>
        <taxon>Rhipicephalinae</taxon>
        <taxon>Dermacentor</taxon>
    </lineage>
</organism>
<protein>
    <submittedName>
        <fullName evidence="1">Uncharacterized protein</fullName>
    </submittedName>
</protein>